<proteinExistence type="inferred from homology"/>
<evidence type="ECO:0000313" key="6">
    <source>
        <dbReference type="Proteomes" id="UP000516148"/>
    </source>
</evidence>
<protein>
    <submittedName>
        <fullName evidence="5">Sugar ABC transporter substrate-binding protein</fullName>
    </submittedName>
</protein>
<evidence type="ECO:0000256" key="4">
    <source>
        <dbReference type="ARBA" id="ARBA00022729"/>
    </source>
</evidence>
<organism evidence="5 6">
    <name type="scientific">Sphingomonas alpina</name>
    <dbReference type="NCBI Taxonomy" id="653931"/>
    <lineage>
        <taxon>Bacteria</taxon>
        <taxon>Pseudomonadati</taxon>
        <taxon>Pseudomonadota</taxon>
        <taxon>Alphaproteobacteria</taxon>
        <taxon>Sphingomonadales</taxon>
        <taxon>Sphingomonadaceae</taxon>
        <taxon>Sphingomonas</taxon>
    </lineage>
</organism>
<dbReference type="PANTHER" id="PTHR43649">
    <property type="entry name" value="ARABINOSE-BINDING PROTEIN-RELATED"/>
    <property type="match status" value="1"/>
</dbReference>
<sequence>MAGLSLATAPFRSLRAKSRSRFLGPASRLRSKRTVGVLALAGFLLASCSPPSTKTTLNLWAMGREGEVIGQLIPAFEKENPGIEVRVQQLPFTAAHEKLLTAFAGDALPDMAQLGNSWVPEFVALGALAPLDARVAATPAIDRTDYFPGVWDSNVVAGALYGVPWYVDTRLLFYRRDLLKQAGYDHPPRDWAEWRAQMHAIKKLVGPQRYATYFPLNEYEALVVLGLNQPQEMLRDGGRFGNFRSPGFKAALTFYSEMTRDKLAPIASSTDISNVWDEFDRGFFSFYISGPWQIGEFKRRLPASRQGIWMTAPVPGPDGPGSSNAGGSSLVLFKASTKQAAGWKLIEYLSRPATQIRFHALTGDLPPRRSAWAAPSLREDRYARAFADQLLRAKPTPKVPEWERIATEVRLVAEAAAHGRMTVDQAATEMDKRADAILAKRRWMLDQGTAK</sequence>
<reference evidence="5 6" key="1">
    <citation type="submission" date="2020-09" db="EMBL/GenBank/DDBJ databases">
        <title>Sphingomonas sp., a new species isolated from pork steak.</title>
        <authorList>
            <person name="Heidler von Heilborn D."/>
        </authorList>
    </citation>
    <scope>NUCLEOTIDE SEQUENCE [LARGE SCALE GENOMIC DNA]</scope>
    <source>
        <strain evidence="6">S8-3T</strain>
    </source>
</reference>
<dbReference type="EMBL" id="CP061038">
    <property type="protein sequence ID" value="QNQ09803.1"/>
    <property type="molecule type" value="Genomic_DNA"/>
</dbReference>
<dbReference type="AlphaFoldDB" id="A0A7H0LJF0"/>
<dbReference type="PANTHER" id="PTHR43649:SF34">
    <property type="entry name" value="ABC TRANSPORTER PERIPLASMIC-BINDING PROTEIN YCJN-RELATED"/>
    <property type="match status" value="1"/>
</dbReference>
<evidence type="ECO:0000313" key="5">
    <source>
        <dbReference type="EMBL" id="QNQ09803.1"/>
    </source>
</evidence>
<dbReference type="SUPFAM" id="SSF53850">
    <property type="entry name" value="Periplasmic binding protein-like II"/>
    <property type="match status" value="1"/>
</dbReference>
<keyword evidence="3" id="KW-0813">Transport</keyword>
<dbReference type="CDD" id="cd14747">
    <property type="entry name" value="PBP2_MalE"/>
    <property type="match status" value="1"/>
</dbReference>
<dbReference type="Gene3D" id="3.40.190.10">
    <property type="entry name" value="Periplasmic binding protein-like II"/>
    <property type="match status" value="2"/>
</dbReference>
<dbReference type="Proteomes" id="UP000516148">
    <property type="component" value="Chromosome"/>
</dbReference>
<keyword evidence="6" id="KW-1185">Reference proteome</keyword>
<gene>
    <name evidence="5" type="ORF">H3Z74_00640</name>
</gene>
<dbReference type="InterPro" id="IPR006059">
    <property type="entry name" value="SBP"/>
</dbReference>
<dbReference type="Pfam" id="PF01547">
    <property type="entry name" value="SBP_bac_1"/>
    <property type="match status" value="1"/>
</dbReference>
<comment type="similarity">
    <text evidence="2">Belongs to the bacterial solute-binding protein 1 family.</text>
</comment>
<comment type="subcellular location">
    <subcellularLocation>
        <location evidence="1">Periplasm</location>
    </subcellularLocation>
</comment>
<evidence type="ECO:0000256" key="2">
    <source>
        <dbReference type="ARBA" id="ARBA00008520"/>
    </source>
</evidence>
<dbReference type="KEGG" id="spap:H3Z74_00640"/>
<evidence type="ECO:0000256" key="1">
    <source>
        <dbReference type="ARBA" id="ARBA00004418"/>
    </source>
</evidence>
<evidence type="ECO:0000256" key="3">
    <source>
        <dbReference type="ARBA" id="ARBA00022448"/>
    </source>
</evidence>
<keyword evidence="4" id="KW-0732">Signal</keyword>
<name>A0A7H0LJF0_9SPHN</name>
<accession>A0A7H0LJF0</accession>
<dbReference type="InterPro" id="IPR050490">
    <property type="entry name" value="Bact_solute-bd_prot1"/>
</dbReference>
<dbReference type="GO" id="GO:0042597">
    <property type="term" value="C:periplasmic space"/>
    <property type="evidence" value="ECO:0007669"/>
    <property type="project" value="UniProtKB-SubCell"/>
</dbReference>